<dbReference type="InterPro" id="IPR009057">
    <property type="entry name" value="Homeodomain-like_sf"/>
</dbReference>
<dbReference type="Pfam" id="PF12833">
    <property type="entry name" value="HTH_18"/>
    <property type="match status" value="1"/>
</dbReference>
<sequence length="301" mass="34833">MRDATKRDYAARMLRVLIHIQENLEEDPDLDELARVACFSPFHFHRIFKGMVGETVRQHVRRLRLERAAFYLRRTPDFSVTEIAFQAGYETLESFSRAFYGMFKITPSRWRAWRGAIFPRYIPAELYYNPLGHLTGFEPILYKGDEMDAKIMKIPARRVAFVRHVGPYHKCQPAWEKLCKWAESKGFLTPETLFIGLSHDDPEITPIEKLRYDACITVGLEIAPEEEIGVQEIPEGDYALYLQTGPLELIPEGFGRLVGKWLPTQGREIKPGPCVEVYLDDPDQVPPKDLRIELQVPLEPK</sequence>
<dbReference type="SUPFAM" id="SSF46689">
    <property type="entry name" value="Homeodomain-like"/>
    <property type="match status" value="2"/>
</dbReference>
<dbReference type="Proteomes" id="UP000032233">
    <property type="component" value="Unassembled WGS sequence"/>
</dbReference>
<comment type="caution">
    <text evidence="4">The sequence shown here is derived from an EMBL/GenBank/DDBJ whole genome shotgun (WGS) entry which is preliminary data.</text>
</comment>
<reference evidence="4 5" key="1">
    <citation type="submission" date="2013-11" db="EMBL/GenBank/DDBJ databases">
        <title>Metagenomic analysis of a methanogenic consortium involved in long chain n-alkane degradation.</title>
        <authorList>
            <person name="Davidova I.A."/>
            <person name="Callaghan A.V."/>
            <person name="Wawrik B."/>
            <person name="Pruitt S."/>
            <person name="Marks C."/>
            <person name="Duncan K.E."/>
            <person name="Suflita J.M."/>
        </authorList>
    </citation>
    <scope>NUCLEOTIDE SEQUENCE [LARGE SCALE GENOMIC DNA]</scope>
    <source>
        <strain evidence="4 5">SPR</strain>
    </source>
</reference>
<dbReference type="RefSeq" id="WP_044349353.1">
    <property type="nucleotide sequence ID" value="NZ_AZAC01000016.1"/>
</dbReference>
<evidence type="ECO:0000313" key="4">
    <source>
        <dbReference type="EMBL" id="KIX13336.1"/>
    </source>
</evidence>
<name>A0A0D2JC40_9BACT</name>
<organism evidence="4 5">
    <name type="scientific">Dethiosulfatarculus sandiegensis</name>
    <dbReference type="NCBI Taxonomy" id="1429043"/>
    <lineage>
        <taxon>Bacteria</taxon>
        <taxon>Pseudomonadati</taxon>
        <taxon>Thermodesulfobacteriota</taxon>
        <taxon>Desulfarculia</taxon>
        <taxon>Desulfarculales</taxon>
        <taxon>Desulfarculaceae</taxon>
        <taxon>Dethiosulfatarculus</taxon>
    </lineage>
</organism>
<dbReference type="STRING" id="1429043.X474_14040"/>
<dbReference type="PANTHER" id="PTHR40055:SF1">
    <property type="entry name" value="TRANSCRIPTIONAL REGULATOR YGIV-RELATED"/>
    <property type="match status" value="1"/>
</dbReference>
<evidence type="ECO:0000256" key="2">
    <source>
        <dbReference type="ARBA" id="ARBA00023163"/>
    </source>
</evidence>
<dbReference type="AlphaFoldDB" id="A0A0D2JC40"/>
<dbReference type="InterPro" id="IPR011256">
    <property type="entry name" value="Reg_factor_effector_dom_sf"/>
</dbReference>
<dbReference type="Gene3D" id="3.20.80.10">
    <property type="entry name" value="Regulatory factor, effector binding domain"/>
    <property type="match status" value="1"/>
</dbReference>
<keyword evidence="5" id="KW-1185">Reference proteome</keyword>
<dbReference type="SMART" id="SM00871">
    <property type="entry name" value="AraC_E_bind"/>
    <property type="match status" value="1"/>
</dbReference>
<keyword evidence="2" id="KW-0804">Transcription</keyword>
<dbReference type="GO" id="GO:0043565">
    <property type="term" value="F:sequence-specific DNA binding"/>
    <property type="evidence" value="ECO:0007669"/>
    <property type="project" value="InterPro"/>
</dbReference>
<evidence type="ECO:0000256" key="1">
    <source>
        <dbReference type="ARBA" id="ARBA00023015"/>
    </source>
</evidence>
<evidence type="ECO:0000313" key="5">
    <source>
        <dbReference type="Proteomes" id="UP000032233"/>
    </source>
</evidence>
<dbReference type="OrthoDB" id="5337216at2"/>
<dbReference type="InterPro" id="IPR050908">
    <property type="entry name" value="SmbC-like"/>
</dbReference>
<dbReference type="PROSITE" id="PS01124">
    <property type="entry name" value="HTH_ARAC_FAMILY_2"/>
    <property type="match status" value="1"/>
</dbReference>
<dbReference type="InterPro" id="IPR029442">
    <property type="entry name" value="GyrI-like"/>
</dbReference>
<dbReference type="Gene3D" id="1.10.10.60">
    <property type="entry name" value="Homeodomain-like"/>
    <property type="match status" value="2"/>
</dbReference>
<proteinExistence type="predicted"/>
<dbReference type="SUPFAM" id="SSF55136">
    <property type="entry name" value="Probable bacterial effector-binding domain"/>
    <property type="match status" value="1"/>
</dbReference>
<dbReference type="EMBL" id="AZAC01000016">
    <property type="protein sequence ID" value="KIX13336.1"/>
    <property type="molecule type" value="Genomic_DNA"/>
</dbReference>
<dbReference type="InParanoid" id="A0A0D2JC40"/>
<gene>
    <name evidence="4" type="ORF">X474_14040</name>
</gene>
<dbReference type="PANTHER" id="PTHR40055">
    <property type="entry name" value="TRANSCRIPTIONAL REGULATOR YGIV-RELATED"/>
    <property type="match status" value="1"/>
</dbReference>
<dbReference type="PATRIC" id="fig|1429043.3.peg.2978"/>
<dbReference type="InterPro" id="IPR010499">
    <property type="entry name" value="AraC_E-bd"/>
</dbReference>
<evidence type="ECO:0000259" key="3">
    <source>
        <dbReference type="PROSITE" id="PS01124"/>
    </source>
</evidence>
<keyword evidence="1" id="KW-0805">Transcription regulation</keyword>
<dbReference type="Pfam" id="PF06445">
    <property type="entry name" value="GyrI-like"/>
    <property type="match status" value="1"/>
</dbReference>
<feature type="domain" description="HTH araC/xylS-type" evidence="3">
    <location>
        <begin position="14"/>
        <end position="113"/>
    </location>
</feature>
<dbReference type="GO" id="GO:0003700">
    <property type="term" value="F:DNA-binding transcription factor activity"/>
    <property type="evidence" value="ECO:0007669"/>
    <property type="project" value="InterPro"/>
</dbReference>
<protein>
    <submittedName>
        <fullName evidence="4">AraC family transcriptional regulator</fullName>
    </submittedName>
</protein>
<dbReference type="InterPro" id="IPR018060">
    <property type="entry name" value="HTH_AraC"/>
</dbReference>
<dbReference type="FunCoup" id="A0A0D2JC40">
    <property type="interactions" value="5"/>
</dbReference>
<dbReference type="SMART" id="SM00342">
    <property type="entry name" value="HTH_ARAC"/>
    <property type="match status" value="1"/>
</dbReference>
<accession>A0A0D2JC40</accession>